<accession>A0A180GSV8</accession>
<sequence length="187" mass="20619">MSLSPAPDPPPPPIGLAQETPLRKAIQFNVSTTHTNLEKNKKTVINPVDESKSKPQIPDKILEQLDWIERRSLIPAPPPLPPATWASAVHSSKKKTNPSKEQLYQVPSNAEMNQYKKASIVIHTPLDSMSAAEITSKINNAFISINALVKSQIIEASENKRVGYLQTSTYGQNLSAPNSRLFQANFL</sequence>
<keyword evidence="4" id="KW-1185">Reference proteome</keyword>
<proteinExistence type="predicted"/>
<dbReference type="Proteomes" id="UP000005240">
    <property type="component" value="Unassembled WGS sequence"/>
</dbReference>
<evidence type="ECO:0000313" key="4">
    <source>
        <dbReference type="Proteomes" id="UP000005240"/>
    </source>
</evidence>
<feature type="compositionally biased region" description="Pro residues" evidence="1">
    <location>
        <begin position="1"/>
        <end position="14"/>
    </location>
</feature>
<reference evidence="2" key="1">
    <citation type="submission" date="2009-11" db="EMBL/GenBank/DDBJ databases">
        <authorList>
            <consortium name="The Broad Institute Genome Sequencing Platform"/>
            <person name="Ward D."/>
            <person name="Feldgarden M."/>
            <person name="Earl A."/>
            <person name="Young S.K."/>
            <person name="Zeng Q."/>
            <person name="Koehrsen M."/>
            <person name="Alvarado L."/>
            <person name="Berlin A."/>
            <person name="Bochicchio J."/>
            <person name="Borenstein D."/>
            <person name="Chapman S.B."/>
            <person name="Chen Z."/>
            <person name="Engels R."/>
            <person name="Freedman E."/>
            <person name="Gellesch M."/>
            <person name="Goldberg J."/>
            <person name="Griggs A."/>
            <person name="Gujja S."/>
            <person name="Heilman E."/>
            <person name="Heiman D."/>
            <person name="Hepburn T."/>
            <person name="Howarth C."/>
            <person name="Jen D."/>
            <person name="Larson L."/>
            <person name="Lewis B."/>
            <person name="Mehta T."/>
            <person name="Park D."/>
            <person name="Pearson M."/>
            <person name="Roberts A."/>
            <person name="Saif S."/>
            <person name="Shea T."/>
            <person name="Shenoy N."/>
            <person name="Sisk P."/>
            <person name="Stolte C."/>
            <person name="Sykes S."/>
            <person name="Thomson T."/>
            <person name="Walk T."/>
            <person name="White J."/>
            <person name="Yandava C."/>
            <person name="Izard J."/>
            <person name="Baranova O.V."/>
            <person name="Blanton J.M."/>
            <person name="Tanner A.C."/>
            <person name="Dewhirst F.E."/>
            <person name="Haas B."/>
            <person name="Nusbaum C."/>
            <person name="Birren B."/>
        </authorList>
    </citation>
    <scope>NUCLEOTIDE SEQUENCE [LARGE SCALE GENOMIC DNA]</scope>
    <source>
        <strain evidence="2">1-1 BBBD Race 1</strain>
    </source>
</reference>
<organism evidence="2">
    <name type="scientific">Puccinia triticina (isolate 1-1 / race 1 (BBBD))</name>
    <name type="common">Brown leaf rust fungus</name>
    <dbReference type="NCBI Taxonomy" id="630390"/>
    <lineage>
        <taxon>Eukaryota</taxon>
        <taxon>Fungi</taxon>
        <taxon>Dikarya</taxon>
        <taxon>Basidiomycota</taxon>
        <taxon>Pucciniomycotina</taxon>
        <taxon>Pucciniomycetes</taxon>
        <taxon>Pucciniales</taxon>
        <taxon>Pucciniaceae</taxon>
        <taxon>Puccinia</taxon>
    </lineage>
</organism>
<dbReference type="VEuPathDB" id="FungiDB:PTTG_26609"/>
<protein>
    <submittedName>
        <fullName evidence="2 3">Uncharacterized protein</fullName>
    </submittedName>
</protein>
<dbReference type="EMBL" id="ADAS02000027">
    <property type="protein sequence ID" value="OAV95614.1"/>
    <property type="molecule type" value="Genomic_DNA"/>
</dbReference>
<feature type="region of interest" description="Disordered" evidence="1">
    <location>
        <begin position="79"/>
        <end position="101"/>
    </location>
</feature>
<reference evidence="3" key="4">
    <citation type="submission" date="2025-05" db="UniProtKB">
        <authorList>
            <consortium name="EnsemblFungi"/>
        </authorList>
    </citation>
    <scope>IDENTIFICATION</scope>
    <source>
        <strain evidence="3">isolate 1-1 / race 1 (BBBD)</strain>
    </source>
</reference>
<dbReference type="STRING" id="630390.A0A180GSV8"/>
<reference evidence="2" key="2">
    <citation type="submission" date="2016-05" db="EMBL/GenBank/DDBJ databases">
        <title>Comparative analysis highlights variable genome content of wheat rusts and divergence of the mating loci.</title>
        <authorList>
            <person name="Cuomo C.A."/>
            <person name="Bakkeren G."/>
            <person name="Szabo L."/>
            <person name="Khalil H."/>
            <person name="Joly D."/>
            <person name="Goldberg J."/>
            <person name="Young S."/>
            <person name="Zeng Q."/>
            <person name="Fellers J."/>
        </authorList>
    </citation>
    <scope>NUCLEOTIDE SEQUENCE [LARGE SCALE GENOMIC DNA]</scope>
    <source>
        <strain evidence="2">1-1 BBBD Race 1</strain>
    </source>
</reference>
<gene>
    <name evidence="2" type="ORF">PTTG_26609</name>
</gene>
<name>A0A180GSV8_PUCT1</name>
<evidence type="ECO:0000256" key="1">
    <source>
        <dbReference type="SAM" id="MobiDB-lite"/>
    </source>
</evidence>
<dbReference type="EnsemblFungi" id="PTTG_26609-t43_1">
    <property type="protein sequence ID" value="PTTG_26609-t43_1-p1"/>
    <property type="gene ID" value="PTTG_26609"/>
</dbReference>
<evidence type="ECO:0000313" key="2">
    <source>
        <dbReference type="EMBL" id="OAV95614.1"/>
    </source>
</evidence>
<reference evidence="3 4" key="3">
    <citation type="journal article" date="2017" name="G3 (Bethesda)">
        <title>Comparative analysis highlights variable genome content of wheat rusts and divergence of the mating loci.</title>
        <authorList>
            <person name="Cuomo C.A."/>
            <person name="Bakkeren G."/>
            <person name="Khalil H.B."/>
            <person name="Panwar V."/>
            <person name="Joly D."/>
            <person name="Linning R."/>
            <person name="Sakthikumar S."/>
            <person name="Song X."/>
            <person name="Adiconis X."/>
            <person name="Fan L."/>
            <person name="Goldberg J.M."/>
            <person name="Levin J.Z."/>
            <person name="Young S."/>
            <person name="Zeng Q."/>
            <person name="Anikster Y."/>
            <person name="Bruce M."/>
            <person name="Wang M."/>
            <person name="Yin C."/>
            <person name="McCallum B."/>
            <person name="Szabo L.J."/>
            <person name="Hulbert S."/>
            <person name="Chen X."/>
            <person name="Fellers J.P."/>
        </authorList>
    </citation>
    <scope>NUCLEOTIDE SEQUENCE</scope>
    <source>
        <strain evidence="3">isolate 1-1 / race 1 (BBBD)</strain>
        <strain evidence="4">Isolate 1-1 / race 1 (BBBD)</strain>
    </source>
</reference>
<feature type="region of interest" description="Disordered" evidence="1">
    <location>
        <begin position="1"/>
        <end position="21"/>
    </location>
</feature>
<evidence type="ECO:0000313" key="3">
    <source>
        <dbReference type="EnsemblFungi" id="PTTG_26609-t43_1-p1"/>
    </source>
</evidence>
<dbReference type="AlphaFoldDB" id="A0A180GSV8"/>